<dbReference type="PANTHER" id="PTHR47942">
    <property type="entry name" value="TETRATRICOPEPTIDE REPEAT (TPR)-LIKE SUPERFAMILY PROTEIN-RELATED"/>
    <property type="match status" value="1"/>
</dbReference>
<gene>
    <name evidence="4" type="ORF">FA13DRAFT_1734104</name>
</gene>
<dbReference type="Pfam" id="PF13041">
    <property type="entry name" value="PPR_2"/>
    <property type="match status" value="1"/>
</dbReference>
<dbReference type="Proteomes" id="UP000298030">
    <property type="component" value="Unassembled WGS sequence"/>
</dbReference>
<dbReference type="PANTHER" id="PTHR47942:SF99">
    <property type="entry name" value="PENTACOTRIPEPTIDE-REPEAT REGION OF PRORP DOMAIN-CONTAINING PROTEIN"/>
    <property type="match status" value="1"/>
</dbReference>
<keyword evidence="5" id="KW-1185">Reference proteome</keyword>
<evidence type="ECO:0000256" key="3">
    <source>
        <dbReference type="SAM" id="MobiDB-lite"/>
    </source>
</evidence>
<dbReference type="Pfam" id="PF01535">
    <property type="entry name" value="PPR"/>
    <property type="match status" value="1"/>
</dbReference>
<dbReference type="STRING" id="71717.A0A4Y7T8I3"/>
<dbReference type="InterPro" id="IPR051222">
    <property type="entry name" value="PPR/CCM1_RNA-binding"/>
</dbReference>
<dbReference type="PROSITE" id="PS51375">
    <property type="entry name" value="PPR"/>
    <property type="match status" value="1"/>
</dbReference>
<evidence type="ECO:0000313" key="4">
    <source>
        <dbReference type="EMBL" id="TEB30264.1"/>
    </source>
</evidence>
<sequence>MFSNAAARHGSCRVFQLNTLSATKRTTLSTLSTRPSLQNASVLVGPSTRTYTRDAVKRTSKPRTTVNLGGLQEGGRVSNSKADDEDWKKPLDPYILAKRIRRFCEEGKVDDAVTYLKNAPRDAMNTIVWNTMLWEAMKVSRFQLAYSLYIDMKRRGLSPTTRTYQTMFNGLSRIDRWSSHPKQLENARSLYEDFTRHIESLKKHEPYHPDITPTPLASYLKILGNSGEYQEVFDVYYALDPTGSYSPNEFVYAAMFQALADMRIGLSGKGIVAPGHWGARVASDTRKLWTHMMKDAQRGTPGHADAYAATAAISALSQGDKADHELAFQIARDWFGLSKEESSKVRGHFPLGRQSLGAILRLCNEAEDYATCMQFFQMIKRNERGVAILDRLHVEEVLKARYHLSPGGLGLASLQLLEWMLQREQAGHGPHIRPAGSTYHLVLSACWKAGDWPSAATAFNLMTGFRPNEMTDEFAENGAIAKFDKREKGRNIWPTVEGLSSLMRTAVATKQRWNIRAAFRLLDTIGLDTVVPKKAKNAEVPLGEAPPPGMVRAAKNHRFFATKLAQATDEGWDILKGYANECTPQEFQKWKEMKERLNKDFNKQSGYTPTKLV</sequence>
<comment type="caution">
    <text evidence="4">The sequence shown here is derived from an EMBL/GenBank/DDBJ whole genome shotgun (WGS) entry which is preliminary data.</text>
</comment>
<evidence type="ECO:0008006" key="6">
    <source>
        <dbReference type="Google" id="ProtNLM"/>
    </source>
</evidence>
<organism evidence="4 5">
    <name type="scientific">Coprinellus micaceus</name>
    <name type="common">Glistening ink-cap mushroom</name>
    <name type="synonym">Coprinus micaceus</name>
    <dbReference type="NCBI Taxonomy" id="71717"/>
    <lineage>
        <taxon>Eukaryota</taxon>
        <taxon>Fungi</taxon>
        <taxon>Dikarya</taxon>
        <taxon>Basidiomycota</taxon>
        <taxon>Agaricomycotina</taxon>
        <taxon>Agaricomycetes</taxon>
        <taxon>Agaricomycetidae</taxon>
        <taxon>Agaricales</taxon>
        <taxon>Agaricineae</taxon>
        <taxon>Psathyrellaceae</taxon>
        <taxon>Coprinellus</taxon>
    </lineage>
</organism>
<keyword evidence="1" id="KW-0677">Repeat</keyword>
<dbReference type="Gene3D" id="1.25.40.10">
    <property type="entry name" value="Tetratricopeptide repeat domain"/>
    <property type="match status" value="2"/>
</dbReference>
<dbReference type="EMBL" id="QPFP01000024">
    <property type="protein sequence ID" value="TEB30264.1"/>
    <property type="molecule type" value="Genomic_DNA"/>
</dbReference>
<feature type="repeat" description="PPR" evidence="2">
    <location>
        <begin position="125"/>
        <end position="159"/>
    </location>
</feature>
<evidence type="ECO:0000313" key="5">
    <source>
        <dbReference type="Proteomes" id="UP000298030"/>
    </source>
</evidence>
<reference evidence="4 5" key="1">
    <citation type="journal article" date="2019" name="Nat. Ecol. Evol.">
        <title>Megaphylogeny resolves global patterns of mushroom evolution.</title>
        <authorList>
            <person name="Varga T."/>
            <person name="Krizsan K."/>
            <person name="Foldi C."/>
            <person name="Dima B."/>
            <person name="Sanchez-Garcia M."/>
            <person name="Sanchez-Ramirez S."/>
            <person name="Szollosi G.J."/>
            <person name="Szarkandi J.G."/>
            <person name="Papp V."/>
            <person name="Albert L."/>
            <person name="Andreopoulos W."/>
            <person name="Angelini C."/>
            <person name="Antonin V."/>
            <person name="Barry K.W."/>
            <person name="Bougher N.L."/>
            <person name="Buchanan P."/>
            <person name="Buyck B."/>
            <person name="Bense V."/>
            <person name="Catcheside P."/>
            <person name="Chovatia M."/>
            <person name="Cooper J."/>
            <person name="Damon W."/>
            <person name="Desjardin D."/>
            <person name="Finy P."/>
            <person name="Geml J."/>
            <person name="Haridas S."/>
            <person name="Hughes K."/>
            <person name="Justo A."/>
            <person name="Karasinski D."/>
            <person name="Kautmanova I."/>
            <person name="Kiss B."/>
            <person name="Kocsube S."/>
            <person name="Kotiranta H."/>
            <person name="LaButti K.M."/>
            <person name="Lechner B.E."/>
            <person name="Liimatainen K."/>
            <person name="Lipzen A."/>
            <person name="Lukacs Z."/>
            <person name="Mihaltcheva S."/>
            <person name="Morgado L.N."/>
            <person name="Niskanen T."/>
            <person name="Noordeloos M.E."/>
            <person name="Ohm R.A."/>
            <person name="Ortiz-Santana B."/>
            <person name="Ovrebo C."/>
            <person name="Racz N."/>
            <person name="Riley R."/>
            <person name="Savchenko A."/>
            <person name="Shiryaev A."/>
            <person name="Soop K."/>
            <person name="Spirin V."/>
            <person name="Szebenyi C."/>
            <person name="Tomsovsky M."/>
            <person name="Tulloss R.E."/>
            <person name="Uehling J."/>
            <person name="Grigoriev I.V."/>
            <person name="Vagvolgyi C."/>
            <person name="Papp T."/>
            <person name="Martin F.M."/>
            <person name="Miettinen O."/>
            <person name="Hibbett D.S."/>
            <person name="Nagy L.G."/>
        </authorList>
    </citation>
    <scope>NUCLEOTIDE SEQUENCE [LARGE SCALE GENOMIC DNA]</scope>
    <source>
        <strain evidence="4 5">FP101781</strain>
    </source>
</reference>
<accession>A0A4Y7T8I3</accession>
<evidence type="ECO:0000256" key="2">
    <source>
        <dbReference type="PROSITE-ProRule" id="PRU00708"/>
    </source>
</evidence>
<proteinExistence type="predicted"/>
<dbReference type="OrthoDB" id="185373at2759"/>
<dbReference type="AlphaFoldDB" id="A0A4Y7T8I3"/>
<name>A0A4Y7T8I3_COPMI</name>
<protein>
    <recommendedName>
        <fullName evidence="6">Pentatricopeptide repeat-containing protein</fullName>
    </recommendedName>
</protein>
<dbReference type="InterPro" id="IPR011990">
    <property type="entry name" value="TPR-like_helical_dom_sf"/>
</dbReference>
<dbReference type="InterPro" id="IPR002885">
    <property type="entry name" value="PPR_rpt"/>
</dbReference>
<evidence type="ECO:0000256" key="1">
    <source>
        <dbReference type="ARBA" id="ARBA00022737"/>
    </source>
</evidence>
<feature type="region of interest" description="Disordered" evidence="3">
    <location>
        <begin position="65"/>
        <end position="84"/>
    </location>
</feature>